<keyword evidence="2" id="KW-1185">Reference proteome</keyword>
<comment type="caution">
    <text evidence="1">The sequence shown here is derived from an EMBL/GenBank/DDBJ whole genome shotgun (WGS) entry which is preliminary data.</text>
</comment>
<evidence type="ECO:0000313" key="1">
    <source>
        <dbReference type="EMBL" id="MDQ2092084.1"/>
    </source>
</evidence>
<dbReference type="AlphaFoldDB" id="A0AAE3WG95"/>
<organism evidence="1 2">
    <name type="scientific">Marimonas arenosa</name>
    <dbReference type="NCBI Taxonomy" id="1795305"/>
    <lineage>
        <taxon>Bacteria</taxon>
        <taxon>Pseudomonadati</taxon>
        <taxon>Pseudomonadota</taxon>
        <taxon>Alphaproteobacteria</taxon>
        <taxon>Rhodobacterales</taxon>
        <taxon>Paracoccaceae</taxon>
        <taxon>Marimonas</taxon>
    </lineage>
</organism>
<name>A0AAE3WG95_9RHOB</name>
<gene>
    <name evidence="1" type="ORF">NO357_19450</name>
</gene>
<reference evidence="1" key="1">
    <citation type="submission" date="2022-07" db="EMBL/GenBank/DDBJ databases">
        <authorList>
            <person name="Otstavnykh N."/>
            <person name="Isaeva M."/>
            <person name="Bystritskaya E."/>
        </authorList>
    </citation>
    <scope>NUCLEOTIDE SEQUENCE</scope>
    <source>
        <strain evidence="1">KCTC 52189</strain>
    </source>
</reference>
<reference evidence="1" key="2">
    <citation type="submission" date="2023-02" db="EMBL/GenBank/DDBJ databases">
        <title>'Rhodoalgimonas zhirmunskyi' gen. nov., isolated from a red alga.</title>
        <authorList>
            <person name="Nedashkovskaya O.I."/>
            <person name="Otstavnykh N.Y."/>
            <person name="Bystritskaya E.P."/>
            <person name="Balabanova L.A."/>
            <person name="Isaeva M.P."/>
        </authorList>
    </citation>
    <scope>NUCLEOTIDE SEQUENCE</scope>
    <source>
        <strain evidence="1">KCTC 52189</strain>
    </source>
</reference>
<accession>A0AAE3WG95</accession>
<sequence length="88" mass="9756">MAYRDPETLTCRKCGTTGEVIWIVGIGPASRRGEGPTYQSLDDAGPFRAEATETHPFWAGRLFCPDCGEIVKRVPESTIRRGRGSRKE</sequence>
<proteinExistence type="predicted"/>
<evidence type="ECO:0000313" key="2">
    <source>
        <dbReference type="Proteomes" id="UP001226762"/>
    </source>
</evidence>
<dbReference type="EMBL" id="JANHAX010000007">
    <property type="protein sequence ID" value="MDQ2092084.1"/>
    <property type="molecule type" value="Genomic_DNA"/>
</dbReference>
<protein>
    <recommendedName>
        <fullName evidence="3">Acetone carboxylase gamma subunit</fullName>
    </recommendedName>
</protein>
<dbReference type="RefSeq" id="WP_306737385.1">
    <property type="nucleotide sequence ID" value="NZ_JANHAX010000007.1"/>
</dbReference>
<dbReference type="Proteomes" id="UP001226762">
    <property type="component" value="Unassembled WGS sequence"/>
</dbReference>
<evidence type="ECO:0008006" key="3">
    <source>
        <dbReference type="Google" id="ProtNLM"/>
    </source>
</evidence>